<dbReference type="NCBIfam" id="TIGR02490">
    <property type="entry name" value="flgF"/>
    <property type="match status" value="1"/>
</dbReference>
<keyword evidence="10" id="KW-0966">Cell projection</keyword>
<keyword evidence="3 6" id="KW-0975">Bacterial flagellum</keyword>
<reference evidence="10 11" key="1">
    <citation type="journal article" date="2024" name="Chem. Sci.">
        <title>Discovery of megapolipeptins by genome mining of a Burkholderiales bacteria collection.</title>
        <authorList>
            <person name="Paulo B.S."/>
            <person name="Recchia M.J.J."/>
            <person name="Lee S."/>
            <person name="Fergusson C.H."/>
            <person name="Romanowski S.B."/>
            <person name="Hernandez A."/>
            <person name="Krull N."/>
            <person name="Liu D.Y."/>
            <person name="Cavanagh H."/>
            <person name="Bos A."/>
            <person name="Gray C.A."/>
            <person name="Murphy B.T."/>
            <person name="Linington R.G."/>
            <person name="Eustaquio A.S."/>
        </authorList>
    </citation>
    <scope>NUCLEOTIDE SEQUENCE [LARGE SCALE GENOMIC DNA]</scope>
    <source>
        <strain evidence="10 11">RL21-008-BIB-A</strain>
    </source>
</reference>
<evidence type="ECO:0000259" key="9">
    <source>
        <dbReference type="Pfam" id="PF22692"/>
    </source>
</evidence>
<sequence>MDRLIYTAMSGAKHTLEQQANASNNLANATTTGFRSQLNTFRAAPVVGDGLATRTFVVDSTAGSDFSTGTIQDTGRALDVAVQGKGWIAVQTADGGEAYTRNGSFKMNANGILQTQSGLSVVGDGGPISIPPDVTVAIASDGTVSSIPTTGVPNAVNVLGRIKLVNPDEKSLMRGDDGLFRVTNATQAPADANVRLATGALEGSNVNVVESMVNMINLSRQFELNMKLMQTAESDATKATQILSLS</sequence>
<organism evidence="10 11">
    <name type="scientific">Herbaspirillum lusitanum</name>
    <dbReference type="NCBI Taxonomy" id="213312"/>
    <lineage>
        <taxon>Bacteria</taxon>
        <taxon>Pseudomonadati</taxon>
        <taxon>Pseudomonadota</taxon>
        <taxon>Betaproteobacteria</taxon>
        <taxon>Burkholderiales</taxon>
        <taxon>Oxalobacteraceae</taxon>
        <taxon>Herbaspirillum</taxon>
    </lineage>
</organism>
<dbReference type="Pfam" id="PF22692">
    <property type="entry name" value="LlgE_F_G_D1"/>
    <property type="match status" value="1"/>
</dbReference>
<feature type="domain" description="Flagellar hook protein FlgE/F/G-like D1" evidence="9">
    <location>
        <begin position="81"/>
        <end position="145"/>
    </location>
</feature>
<dbReference type="InterPro" id="IPR012836">
    <property type="entry name" value="FlgF"/>
</dbReference>
<evidence type="ECO:0000259" key="8">
    <source>
        <dbReference type="Pfam" id="PF06429"/>
    </source>
</evidence>
<evidence type="ECO:0000313" key="10">
    <source>
        <dbReference type="EMBL" id="MFL9923728.1"/>
    </source>
</evidence>
<evidence type="ECO:0000256" key="4">
    <source>
        <dbReference type="ARBA" id="ARBA00038560"/>
    </source>
</evidence>
<dbReference type="RefSeq" id="WP_408155633.1">
    <property type="nucleotide sequence ID" value="NZ_JAQQFM010000002.1"/>
</dbReference>
<dbReference type="InterPro" id="IPR053967">
    <property type="entry name" value="LlgE_F_G-like_D1"/>
</dbReference>
<dbReference type="SUPFAM" id="SSF117143">
    <property type="entry name" value="Flagellar hook protein flgE"/>
    <property type="match status" value="1"/>
</dbReference>
<evidence type="ECO:0000256" key="3">
    <source>
        <dbReference type="ARBA" id="ARBA00023143"/>
    </source>
</evidence>
<keyword evidence="10" id="KW-0969">Cilium</keyword>
<proteinExistence type="inferred from homology"/>
<evidence type="ECO:0000256" key="6">
    <source>
        <dbReference type="RuleBase" id="RU362116"/>
    </source>
</evidence>
<protein>
    <recommendedName>
        <fullName evidence="5 6">Flagellar basal-body rod protein FlgF</fullName>
    </recommendedName>
</protein>
<gene>
    <name evidence="10" type="primary">flgF</name>
    <name evidence="10" type="ORF">PQR62_05620</name>
</gene>
<name>A0ABW9A7J4_9BURK</name>
<dbReference type="Proteomes" id="UP001629246">
    <property type="component" value="Unassembled WGS sequence"/>
</dbReference>
<comment type="subunit">
    <text evidence="4 6">The basal body constitutes a major portion of the flagellar organelle and consists of five rings (E,L,P,S, and M) mounted on a central rod. The rod consists of about 26 subunits of FlgG in the distal portion, and FlgB, FlgC and FlgF are thought to build up the proximal portion of the rod with about 6 subunits each.</text>
</comment>
<dbReference type="InterPro" id="IPR001444">
    <property type="entry name" value="Flag_bb_rod_N"/>
</dbReference>
<dbReference type="InterPro" id="IPR020013">
    <property type="entry name" value="Flagellar_FlgE/F/G"/>
</dbReference>
<dbReference type="InterPro" id="IPR037925">
    <property type="entry name" value="FlgE/F/G-like"/>
</dbReference>
<evidence type="ECO:0000256" key="2">
    <source>
        <dbReference type="ARBA" id="ARBA00009677"/>
    </source>
</evidence>
<accession>A0ABW9A7J4</accession>
<feature type="domain" description="Flagellar basal-body/hook protein C-terminal" evidence="8">
    <location>
        <begin position="198"/>
        <end position="242"/>
    </location>
</feature>
<evidence type="ECO:0000256" key="1">
    <source>
        <dbReference type="ARBA" id="ARBA00004117"/>
    </source>
</evidence>
<dbReference type="Pfam" id="PF06429">
    <property type="entry name" value="Flg_bbr_C"/>
    <property type="match status" value="1"/>
</dbReference>
<dbReference type="PANTHER" id="PTHR30435">
    <property type="entry name" value="FLAGELLAR PROTEIN"/>
    <property type="match status" value="1"/>
</dbReference>
<evidence type="ECO:0000259" key="7">
    <source>
        <dbReference type="Pfam" id="PF00460"/>
    </source>
</evidence>
<keyword evidence="10" id="KW-0282">Flagellum</keyword>
<dbReference type="InterPro" id="IPR010930">
    <property type="entry name" value="Flg_bb/hook_C_dom"/>
</dbReference>
<evidence type="ECO:0000256" key="5">
    <source>
        <dbReference type="ARBA" id="ARBA00040228"/>
    </source>
</evidence>
<dbReference type="NCBIfam" id="NF009280">
    <property type="entry name" value="PRK12640.1"/>
    <property type="match status" value="1"/>
</dbReference>
<comment type="subcellular location">
    <subcellularLocation>
        <location evidence="1 6">Bacterial flagellum basal body</location>
    </subcellularLocation>
</comment>
<comment type="similarity">
    <text evidence="2 6">Belongs to the flagella basal body rod proteins family.</text>
</comment>
<keyword evidence="11" id="KW-1185">Reference proteome</keyword>
<comment type="caution">
    <text evidence="10">The sequence shown here is derived from an EMBL/GenBank/DDBJ whole genome shotgun (WGS) entry which is preliminary data.</text>
</comment>
<evidence type="ECO:0000313" key="11">
    <source>
        <dbReference type="Proteomes" id="UP001629246"/>
    </source>
</evidence>
<feature type="domain" description="Flagellar basal body rod protein N-terminal" evidence="7">
    <location>
        <begin position="5"/>
        <end position="35"/>
    </location>
</feature>
<dbReference type="EMBL" id="JAQQFM010000002">
    <property type="protein sequence ID" value="MFL9923728.1"/>
    <property type="molecule type" value="Genomic_DNA"/>
</dbReference>
<dbReference type="PANTHER" id="PTHR30435:SF18">
    <property type="entry name" value="FLAGELLAR BASAL-BODY ROD PROTEIN FLGF"/>
    <property type="match status" value="1"/>
</dbReference>
<dbReference type="Pfam" id="PF00460">
    <property type="entry name" value="Flg_bb_rod"/>
    <property type="match status" value="1"/>
</dbReference>
<dbReference type="NCBIfam" id="TIGR03506">
    <property type="entry name" value="FlgEFG_subfam"/>
    <property type="match status" value="1"/>
</dbReference>